<comment type="caution">
    <text evidence="1">The sequence shown here is derived from an EMBL/GenBank/DDBJ whole genome shotgun (WGS) entry which is preliminary data.</text>
</comment>
<keyword evidence="2" id="KW-1185">Reference proteome</keyword>
<evidence type="ECO:0000313" key="1">
    <source>
        <dbReference type="EMBL" id="KAF2464378.1"/>
    </source>
</evidence>
<protein>
    <submittedName>
        <fullName evidence="1">Uncharacterized protein</fullName>
    </submittedName>
</protein>
<reference evidence="1" key="1">
    <citation type="journal article" date="2020" name="Stud. Mycol.">
        <title>101 Dothideomycetes genomes: a test case for predicting lifestyles and emergence of pathogens.</title>
        <authorList>
            <person name="Haridas S."/>
            <person name="Albert R."/>
            <person name="Binder M."/>
            <person name="Bloem J."/>
            <person name="Labutti K."/>
            <person name="Salamov A."/>
            <person name="Andreopoulos B."/>
            <person name="Baker S."/>
            <person name="Barry K."/>
            <person name="Bills G."/>
            <person name="Bluhm B."/>
            <person name="Cannon C."/>
            <person name="Castanera R."/>
            <person name="Culley D."/>
            <person name="Daum C."/>
            <person name="Ezra D."/>
            <person name="Gonzalez J."/>
            <person name="Henrissat B."/>
            <person name="Kuo A."/>
            <person name="Liang C."/>
            <person name="Lipzen A."/>
            <person name="Lutzoni F."/>
            <person name="Magnuson J."/>
            <person name="Mondo S."/>
            <person name="Nolan M."/>
            <person name="Ohm R."/>
            <person name="Pangilinan J."/>
            <person name="Park H.-J."/>
            <person name="Ramirez L."/>
            <person name="Alfaro M."/>
            <person name="Sun H."/>
            <person name="Tritt A."/>
            <person name="Yoshinaga Y."/>
            <person name="Zwiers L.-H."/>
            <person name="Turgeon B."/>
            <person name="Goodwin S."/>
            <person name="Spatafora J."/>
            <person name="Crous P."/>
            <person name="Grigoriev I."/>
        </authorList>
    </citation>
    <scope>NUCLEOTIDE SEQUENCE</scope>
    <source>
        <strain evidence="1">ATCC 200398</strain>
    </source>
</reference>
<accession>A0ACB6QCP3</accession>
<name>A0ACB6QCP3_9PLEO</name>
<evidence type="ECO:0000313" key="2">
    <source>
        <dbReference type="Proteomes" id="UP000799755"/>
    </source>
</evidence>
<proteinExistence type="predicted"/>
<dbReference type="Proteomes" id="UP000799755">
    <property type="component" value="Unassembled WGS sequence"/>
</dbReference>
<sequence length="439" mass="48725">MPSDEETELRISSDRWVCCLEIYRDSADSAPLYGTGFLVNFRDVAKKLIIVTAGHNIFDGGKRVHSIRISFSELLVPKIDPIVATEDRQLFVSEEYKSNSSKEADDYGLIVLDGEKVGGFAFSAIIPDSVLKDRATEANIVGYRAEGEKGLAKVSGRFEQVSERQISYRINAQPGLSGGPIWTDYAGCDTAIGIHNYGREPSQAGNTEGKKKLTGARCTRLTKDVLLVMATWIEGFPLNIPIYATIQSEKRYLKVSSPSSQGSEKACEPRPVVCCLLPGQDVPKFDIIPVQAPLCKKEAKKGQDDYDWGKYIYVVRITGTESFLGHTKVNANTPSDRSHLLRCYDWTKEILDAAAGPVGWILFRNKSRGGFYLLRTPDMRMTAMKPASLNEKEVQVLAFSHTTMPPIFACDRRREIGGEEGITFKELKEKDKTPAFSLA</sequence>
<gene>
    <name evidence="1" type="ORF">BDR25DRAFT_381159</name>
</gene>
<dbReference type="EMBL" id="MU003537">
    <property type="protein sequence ID" value="KAF2464378.1"/>
    <property type="molecule type" value="Genomic_DNA"/>
</dbReference>
<organism evidence="1 2">
    <name type="scientific">Lindgomyces ingoldianus</name>
    <dbReference type="NCBI Taxonomy" id="673940"/>
    <lineage>
        <taxon>Eukaryota</taxon>
        <taxon>Fungi</taxon>
        <taxon>Dikarya</taxon>
        <taxon>Ascomycota</taxon>
        <taxon>Pezizomycotina</taxon>
        <taxon>Dothideomycetes</taxon>
        <taxon>Pleosporomycetidae</taxon>
        <taxon>Pleosporales</taxon>
        <taxon>Lindgomycetaceae</taxon>
        <taxon>Lindgomyces</taxon>
    </lineage>
</organism>